<dbReference type="GO" id="GO:0003779">
    <property type="term" value="F:actin binding"/>
    <property type="evidence" value="ECO:0007669"/>
    <property type="project" value="UniProtKB-KW"/>
</dbReference>
<dbReference type="InterPro" id="IPR006652">
    <property type="entry name" value="Kelch_1"/>
</dbReference>
<dbReference type="InterPro" id="IPR017096">
    <property type="entry name" value="BTB-kelch_protein"/>
</dbReference>
<dbReference type="SMART" id="SM00225">
    <property type="entry name" value="BTB"/>
    <property type="match status" value="1"/>
</dbReference>
<dbReference type="RefSeq" id="XP_029344893.1">
    <property type="nucleotide sequence ID" value="XM_029489033.1"/>
</dbReference>
<keyword evidence="2" id="KW-0880">Kelch repeat</keyword>
<dbReference type="InterPro" id="IPR011333">
    <property type="entry name" value="SKP1/BTB/POZ_sf"/>
</dbReference>
<evidence type="ECO:0000259" key="5">
    <source>
        <dbReference type="PROSITE" id="PS50097"/>
    </source>
</evidence>
<dbReference type="Proteomes" id="UP000007819">
    <property type="component" value="Chromosome A2"/>
</dbReference>
<dbReference type="EnsemblMetazoa" id="XM_029489032.1">
    <property type="protein sequence ID" value="XP_029344892.1"/>
    <property type="gene ID" value="LOC100159501"/>
</dbReference>
<dbReference type="InterPro" id="IPR015915">
    <property type="entry name" value="Kelch-typ_b-propeller"/>
</dbReference>
<dbReference type="EnsemblMetazoa" id="XM_008180869.3">
    <property type="protein sequence ID" value="XP_008179091.1"/>
    <property type="gene ID" value="LOC100159501"/>
</dbReference>
<dbReference type="SUPFAM" id="SSF54695">
    <property type="entry name" value="POZ domain"/>
    <property type="match status" value="1"/>
</dbReference>
<dbReference type="InterPro" id="IPR000210">
    <property type="entry name" value="BTB/POZ_dom"/>
</dbReference>
<dbReference type="Gene3D" id="2.120.10.80">
    <property type="entry name" value="Kelch-type beta propeller"/>
    <property type="match status" value="2"/>
</dbReference>
<dbReference type="SUPFAM" id="SSF117281">
    <property type="entry name" value="Kelch motif"/>
    <property type="match status" value="1"/>
</dbReference>
<dbReference type="RefSeq" id="XP_008179091.1">
    <property type="nucleotide sequence ID" value="XM_008180869.3"/>
</dbReference>
<dbReference type="PANTHER" id="PTHR45632:SF30">
    <property type="entry name" value="BTB DOMAIN-CONTAINING PROTEIN"/>
    <property type="match status" value="1"/>
</dbReference>
<dbReference type="Gene3D" id="3.30.710.10">
    <property type="entry name" value="Potassium Channel Kv1.1, Chain A"/>
    <property type="match status" value="1"/>
</dbReference>
<dbReference type="Pfam" id="PF24681">
    <property type="entry name" value="Kelch_KLHDC2_KLHL20_DRC7"/>
    <property type="match status" value="1"/>
</dbReference>
<evidence type="ECO:0000256" key="2">
    <source>
        <dbReference type="ARBA" id="ARBA00022441"/>
    </source>
</evidence>
<proteinExistence type="predicted"/>
<protein>
    <recommendedName>
        <fullName evidence="1">Kelch-like protein diablo</fullName>
    </recommendedName>
</protein>
<evidence type="ECO:0000256" key="1">
    <source>
        <dbReference type="ARBA" id="ARBA00013699"/>
    </source>
</evidence>
<sequence length="593" mass="66340">MQNTKKIPEFSRCESTKYEYKKSSYAEIYDVLQSLRKDEILCDIKIEIDDGGVIFGHKVVLASASPYFHAMFTNFSEKNQDLVLIKELDSSALRLLIDFVYSGEISITEKNVQCLLPASNLLQLQEVKNACFDFLQAQLWPTNVIGINALADLHGSMQLLTSSELYIQQLFSDVVEGDEFLSFSSELMVKLISSDELTAPSEEKVCNVFEIVIRWVKHDLDSRKQILPQLMEHVRLPLISKDYILKNIVDEPLLINCSKCKDYVFEALRFHLIKPDKLITIPHNIRTKARQSGGTHKVIFAVGGLGYDHILNTTEWYDPKINQWQPGPKMFLPLEAPGLAVANDNCVFLMGGNSGQNSETSKLVHWLDLSSESPHWRPTNNMLVKRQDFGVGVIDNHIYAIGGADHDRNYLNSAEAFDCRTQKWQMLASMSTRRFAVGIGVLNNLLYAVGGSDSKNKLSSVECYHPGLDKWTTIADMCVSRNGVGVGVLNGVLYAVGGGDGHNVHRSVEAYQPSIGVWTTIPEMHLCRCDPGVAVLDGLLYVIGGYDGTFILDSVEFYNPNTNTWSMVTAPMNDARFGGRAVAIDMPRYLKNC</sequence>
<reference evidence="6" key="2">
    <citation type="submission" date="2022-06" db="UniProtKB">
        <authorList>
            <consortium name="EnsemblMetazoa"/>
        </authorList>
    </citation>
    <scope>IDENTIFICATION</scope>
</reference>
<dbReference type="AlphaFoldDB" id="A0A8R2JQV4"/>
<dbReference type="EnsemblMetazoa" id="XM_029489033.1">
    <property type="protein sequence ID" value="XP_029344893.1"/>
    <property type="gene ID" value="LOC100159501"/>
</dbReference>
<dbReference type="EnsemblMetazoa" id="XM_008180868.3">
    <property type="protein sequence ID" value="XP_008179090.1"/>
    <property type="gene ID" value="LOC100159501"/>
</dbReference>
<dbReference type="KEGG" id="api:100159501"/>
<dbReference type="RefSeq" id="XP_029344892.1">
    <property type="nucleotide sequence ID" value="XM_029489032.1"/>
</dbReference>
<name>A0A8R2JQV4_ACYPI</name>
<evidence type="ECO:0000256" key="3">
    <source>
        <dbReference type="ARBA" id="ARBA00022737"/>
    </source>
</evidence>
<comment type="function">
    <text evidence="4">Probable substrate-specific adapter of an E3 ubiquitin-protein ligase complex which mediates the ubiquitination and subsequent proteasomal degradation of target proteins. May have a role in synapse differentiation and growth.</text>
</comment>
<dbReference type="InterPro" id="IPR011705">
    <property type="entry name" value="BACK"/>
</dbReference>
<evidence type="ECO:0000256" key="4">
    <source>
        <dbReference type="ARBA" id="ARBA00043912"/>
    </source>
</evidence>
<dbReference type="GeneID" id="100159501"/>
<dbReference type="PIRSF" id="PIRSF037037">
    <property type="entry name" value="Kelch-like_protein_gigaxonin"/>
    <property type="match status" value="1"/>
</dbReference>
<dbReference type="SMART" id="SM00612">
    <property type="entry name" value="Kelch"/>
    <property type="match status" value="6"/>
</dbReference>
<evidence type="ECO:0000313" key="7">
    <source>
        <dbReference type="Proteomes" id="UP000007819"/>
    </source>
</evidence>
<dbReference type="FunFam" id="1.25.40.420:FF:000001">
    <property type="entry name" value="Kelch-like family member 12"/>
    <property type="match status" value="1"/>
</dbReference>
<dbReference type="PROSITE" id="PS50097">
    <property type="entry name" value="BTB"/>
    <property type="match status" value="1"/>
</dbReference>
<feature type="domain" description="BTB" evidence="5">
    <location>
        <begin position="42"/>
        <end position="109"/>
    </location>
</feature>
<dbReference type="PANTHER" id="PTHR45632">
    <property type="entry name" value="LD33804P"/>
    <property type="match status" value="1"/>
</dbReference>
<dbReference type="Pfam" id="PF07707">
    <property type="entry name" value="BACK"/>
    <property type="match status" value="1"/>
</dbReference>
<accession>A0A8R2JQV4</accession>
<organism evidence="6 7">
    <name type="scientific">Acyrthosiphon pisum</name>
    <name type="common">Pea aphid</name>
    <dbReference type="NCBI Taxonomy" id="7029"/>
    <lineage>
        <taxon>Eukaryota</taxon>
        <taxon>Metazoa</taxon>
        <taxon>Ecdysozoa</taxon>
        <taxon>Arthropoda</taxon>
        <taxon>Hexapoda</taxon>
        <taxon>Insecta</taxon>
        <taxon>Pterygota</taxon>
        <taxon>Neoptera</taxon>
        <taxon>Paraneoptera</taxon>
        <taxon>Hemiptera</taxon>
        <taxon>Sternorrhyncha</taxon>
        <taxon>Aphidomorpha</taxon>
        <taxon>Aphidoidea</taxon>
        <taxon>Aphididae</taxon>
        <taxon>Macrosiphini</taxon>
        <taxon>Acyrthosiphon</taxon>
    </lineage>
</organism>
<dbReference type="OrthoDB" id="191037at2759"/>
<keyword evidence="3" id="KW-0677">Repeat</keyword>
<keyword evidence="7" id="KW-1185">Reference proteome</keyword>
<dbReference type="RefSeq" id="XP_008179090.1">
    <property type="nucleotide sequence ID" value="XM_008180868.3"/>
</dbReference>
<dbReference type="Gene3D" id="1.25.40.420">
    <property type="match status" value="1"/>
</dbReference>
<dbReference type="Pfam" id="PF00651">
    <property type="entry name" value="BTB"/>
    <property type="match status" value="1"/>
</dbReference>
<reference evidence="7" key="1">
    <citation type="submission" date="2010-06" db="EMBL/GenBank/DDBJ databases">
        <authorList>
            <person name="Jiang H."/>
            <person name="Abraham K."/>
            <person name="Ali S."/>
            <person name="Alsbrooks S.L."/>
            <person name="Anim B.N."/>
            <person name="Anosike U.S."/>
            <person name="Attaway T."/>
            <person name="Bandaranaike D.P."/>
            <person name="Battles P.K."/>
            <person name="Bell S.N."/>
            <person name="Bell A.V."/>
            <person name="Beltran B."/>
            <person name="Bickham C."/>
            <person name="Bustamante Y."/>
            <person name="Caleb T."/>
            <person name="Canada A."/>
            <person name="Cardenas V."/>
            <person name="Carter K."/>
            <person name="Chacko J."/>
            <person name="Chandrabose M.N."/>
            <person name="Chavez D."/>
            <person name="Chavez A."/>
            <person name="Chen L."/>
            <person name="Chu H.-S."/>
            <person name="Claassen K.J."/>
            <person name="Cockrell R."/>
            <person name="Collins M."/>
            <person name="Cooper J.A."/>
            <person name="Cree A."/>
            <person name="Curry S.M."/>
            <person name="Da Y."/>
            <person name="Dao M.D."/>
            <person name="Das B."/>
            <person name="Davila M.-L."/>
            <person name="Davy-Carroll L."/>
            <person name="Denson S."/>
            <person name="Dinh H."/>
            <person name="Ebong V.E."/>
            <person name="Edwards J.R."/>
            <person name="Egan A."/>
            <person name="El-Daye J."/>
            <person name="Escobedo L."/>
            <person name="Fernandez S."/>
            <person name="Fernando P.R."/>
            <person name="Flagg N."/>
            <person name="Forbes L.D."/>
            <person name="Fowler R.G."/>
            <person name="Fu Q."/>
            <person name="Gabisi R.A."/>
            <person name="Ganer J."/>
            <person name="Garbino Pronczuk A."/>
            <person name="Garcia R.M."/>
            <person name="Garner T."/>
            <person name="Garrett T.E."/>
            <person name="Gonzalez D.A."/>
            <person name="Hamid H."/>
            <person name="Hawkins E.S."/>
            <person name="Hirani K."/>
            <person name="Hogues M.E."/>
            <person name="Hollins B."/>
            <person name="Hsiao C.-H."/>
            <person name="Jabil R."/>
            <person name="James M.L."/>
            <person name="Jhangiani S.N."/>
            <person name="Johnson B."/>
            <person name="Johnson Q."/>
            <person name="Joshi V."/>
            <person name="Kalu J.B."/>
            <person name="Kam C."/>
            <person name="Kashfia A."/>
            <person name="Keebler J."/>
            <person name="Kisamo H."/>
            <person name="Kovar C.L."/>
            <person name="Lago L.A."/>
            <person name="Lai C.-Y."/>
            <person name="Laidlaw J."/>
            <person name="Lara F."/>
            <person name="Le T.-K."/>
            <person name="Lee S.L."/>
            <person name="Legall F.H."/>
            <person name="Lemon S.J."/>
            <person name="Lewis L.R."/>
            <person name="Li B."/>
            <person name="Liu Y."/>
            <person name="Liu Y.-S."/>
            <person name="Lopez J."/>
            <person name="Lozado R.J."/>
            <person name="Lu J."/>
            <person name="Madu R.C."/>
            <person name="Maheshwari M."/>
            <person name="Maheshwari R."/>
            <person name="Malloy K."/>
            <person name="Martinez E."/>
            <person name="Mathew T."/>
            <person name="Mercado I.C."/>
            <person name="Mercado C."/>
            <person name="Meyer B."/>
            <person name="Montgomery K."/>
            <person name="Morgan M.B."/>
            <person name="Munidasa M."/>
            <person name="Nazareth L.V."/>
            <person name="Nelson J."/>
            <person name="Ng B.M."/>
            <person name="Nguyen N.B."/>
            <person name="Nguyen P.Q."/>
            <person name="Nguyen T."/>
            <person name="Obregon M."/>
            <person name="Okwuonu G.O."/>
            <person name="Onwere C.G."/>
            <person name="Orozco G."/>
            <person name="Parra A."/>
            <person name="Patel S."/>
            <person name="Patil S."/>
            <person name="Perez A."/>
            <person name="Perez Y."/>
            <person name="Pham C."/>
            <person name="Primus E.L."/>
            <person name="Pu L.-L."/>
            <person name="Puazo M."/>
            <person name="Qin X."/>
            <person name="Quiroz J.B."/>
            <person name="Reese J."/>
            <person name="Richards S."/>
            <person name="Rives C.M."/>
            <person name="Robberts R."/>
            <person name="Ruiz S.J."/>
            <person name="Ruiz M.J."/>
            <person name="Santibanez J."/>
            <person name="Schneider B.W."/>
            <person name="Sisson I."/>
            <person name="Smith M."/>
            <person name="Sodergren E."/>
            <person name="Song X.-Z."/>
            <person name="Song B.B."/>
            <person name="Summersgill H."/>
            <person name="Thelus R."/>
            <person name="Thornton R.D."/>
            <person name="Trejos Z.Y."/>
            <person name="Usmani K."/>
            <person name="Vattathil S."/>
            <person name="Villasana D."/>
            <person name="Walker D.L."/>
            <person name="Wang S."/>
            <person name="Wang K."/>
            <person name="White C.S."/>
            <person name="Williams A.C."/>
            <person name="Williamson J."/>
            <person name="Wilson K."/>
            <person name="Woghiren I.O."/>
            <person name="Woodworth J.R."/>
            <person name="Worley K.C."/>
            <person name="Wright R.A."/>
            <person name="Wu W."/>
            <person name="Young L."/>
            <person name="Zhang L."/>
            <person name="Zhang J."/>
            <person name="Zhu Y."/>
            <person name="Muzny D.M."/>
            <person name="Weinstock G."/>
            <person name="Gibbs R.A."/>
        </authorList>
    </citation>
    <scope>NUCLEOTIDE SEQUENCE [LARGE SCALE GENOMIC DNA]</scope>
    <source>
        <strain evidence="7">LSR1</strain>
    </source>
</reference>
<evidence type="ECO:0000313" key="6">
    <source>
        <dbReference type="EnsemblMetazoa" id="XP_029344893.1"/>
    </source>
</evidence>
<dbReference type="SMART" id="SM00875">
    <property type="entry name" value="BACK"/>
    <property type="match status" value="1"/>
</dbReference>
<dbReference type="Pfam" id="PF01344">
    <property type="entry name" value="Kelch_1"/>
    <property type="match status" value="2"/>
</dbReference>